<sequence length="327" mass="36373">MDAHADSGIQADGLHADGLHADGAISVRDTDRFDYWHDWICRHYSVTDCRRLNDESFESRASNWRCGPLALGEVELSGHGAMRWTRRPDEIRCDPRDHYQFLLVLHGRVTIAQEDRAAALQPGDLMYYHQGRPFDLAAHGDTRSLLVSVPWPAVYERLPGADRLTACRLSGGTPYVRLAAAVLRELLAAAPAGGSAALDRIGTSAVDILVAAIEGDRQRDAGEDDILARAKRYMRENLHDPDLHVEDVAAALGMSRRTLNRLFVAEGTTPMRWLWQQRLSASYRALSEGRARQVTEAAFGAGFSDLSHFSRAFRQAFGRAPSSLKRR</sequence>
<dbReference type="InterPro" id="IPR050204">
    <property type="entry name" value="AraC_XylS_family_regulators"/>
</dbReference>
<dbReference type="SUPFAM" id="SSF46689">
    <property type="entry name" value="Homeodomain-like"/>
    <property type="match status" value="2"/>
</dbReference>
<dbReference type="InterPro" id="IPR011051">
    <property type="entry name" value="RmlC_Cupin_sf"/>
</dbReference>
<dbReference type="Gene3D" id="2.60.120.10">
    <property type="entry name" value="Jelly Rolls"/>
    <property type="match status" value="1"/>
</dbReference>
<keyword evidence="3" id="KW-0804">Transcription</keyword>
<dbReference type="InterPro" id="IPR020449">
    <property type="entry name" value="Tscrpt_reg_AraC-type_HTH"/>
</dbReference>
<evidence type="ECO:0000259" key="4">
    <source>
        <dbReference type="PROSITE" id="PS01124"/>
    </source>
</evidence>
<dbReference type="InterPro" id="IPR014710">
    <property type="entry name" value="RmlC-like_jellyroll"/>
</dbReference>
<dbReference type="PRINTS" id="PR00032">
    <property type="entry name" value="HTHARAC"/>
</dbReference>
<dbReference type="Pfam" id="PF12833">
    <property type="entry name" value="HTH_18"/>
    <property type="match status" value="1"/>
</dbReference>
<dbReference type="Gene3D" id="1.10.10.60">
    <property type="entry name" value="Homeodomain-like"/>
    <property type="match status" value="1"/>
</dbReference>
<keyword evidence="6" id="KW-1185">Reference proteome</keyword>
<dbReference type="PROSITE" id="PS01124">
    <property type="entry name" value="HTH_ARAC_FAMILY_2"/>
    <property type="match status" value="1"/>
</dbReference>
<accession>A0ABV7L2Q8</accession>
<comment type="caution">
    <text evidence="5">The sequence shown here is derived from an EMBL/GenBank/DDBJ whole genome shotgun (WGS) entry which is preliminary data.</text>
</comment>
<proteinExistence type="predicted"/>
<protein>
    <submittedName>
        <fullName evidence="5">Helix-turn-helix domain-containing protein</fullName>
    </submittedName>
</protein>
<evidence type="ECO:0000313" key="5">
    <source>
        <dbReference type="EMBL" id="MFC3228829.1"/>
    </source>
</evidence>
<dbReference type="InterPro" id="IPR018060">
    <property type="entry name" value="HTH_AraC"/>
</dbReference>
<evidence type="ECO:0000256" key="1">
    <source>
        <dbReference type="ARBA" id="ARBA00023015"/>
    </source>
</evidence>
<gene>
    <name evidence="5" type="ORF">ACFOGJ_16410</name>
</gene>
<keyword evidence="1" id="KW-0805">Transcription regulation</keyword>
<evidence type="ECO:0000256" key="2">
    <source>
        <dbReference type="ARBA" id="ARBA00023125"/>
    </source>
</evidence>
<dbReference type="SMART" id="SM00342">
    <property type="entry name" value="HTH_ARAC"/>
    <property type="match status" value="1"/>
</dbReference>
<dbReference type="EMBL" id="JBHRTR010000028">
    <property type="protein sequence ID" value="MFC3228829.1"/>
    <property type="molecule type" value="Genomic_DNA"/>
</dbReference>
<dbReference type="Pfam" id="PF14525">
    <property type="entry name" value="AraC_binding_2"/>
    <property type="match status" value="1"/>
</dbReference>
<organism evidence="5 6">
    <name type="scientific">Marinibaculum pumilum</name>
    <dbReference type="NCBI Taxonomy" id="1766165"/>
    <lineage>
        <taxon>Bacteria</taxon>
        <taxon>Pseudomonadati</taxon>
        <taxon>Pseudomonadota</taxon>
        <taxon>Alphaproteobacteria</taxon>
        <taxon>Rhodospirillales</taxon>
        <taxon>Rhodospirillaceae</taxon>
        <taxon>Marinibaculum</taxon>
    </lineage>
</organism>
<evidence type="ECO:0000313" key="6">
    <source>
        <dbReference type="Proteomes" id="UP001595528"/>
    </source>
</evidence>
<dbReference type="PANTHER" id="PTHR46796">
    <property type="entry name" value="HTH-TYPE TRANSCRIPTIONAL ACTIVATOR RHAS-RELATED"/>
    <property type="match status" value="1"/>
</dbReference>
<reference evidence="6" key="1">
    <citation type="journal article" date="2019" name="Int. J. Syst. Evol. Microbiol.">
        <title>The Global Catalogue of Microorganisms (GCM) 10K type strain sequencing project: providing services to taxonomists for standard genome sequencing and annotation.</title>
        <authorList>
            <consortium name="The Broad Institute Genomics Platform"/>
            <consortium name="The Broad Institute Genome Sequencing Center for Infectious Disease"/>
            <person name="Wu L."/>
            <person name="Ma J."/>
        </authorList>
    </citation>
    <scope>NUCLEOTIDE SEQUENCE [LARGE SCALE GENOMIC DNA]</scope>
    <source>
        <strain evidence="6">KCTC 42964</strain>
    </source>
</reference>
<feature type="domain" description="HTH araC/xylS-type" evidence="4">
    <location>
        <begin position="228"/>
        <end position="327"/>
    </location>
</feature>
<dbReference type="SUPFAM" id="SSF51182">
    <property type="entry name" value="RmlC-like cupins"/>
    <property type="match status" value="1"/>
</dbReference>
<dbReference type="InterPro" id="IPR035418">
    <property type="entry name" value="AraC-bd_2"/>
</dbReference>
<dbReference type="PANTHER" id="PTHR46796:SF6">
    <property type="entry name" value="ARAC SUBFAMILY"/>
    <property type="match status" value="1"/>
</dbReference>
<name>A0ABV7L2Q8_9PROT</name>
<dbReference type="RefSeq" id="WP_379902308.1">
    <property type="nucleotide sequence ID" value="NZ_JBHRTR010000028.1"/>
</dbReference>
<evidence type="ECO:0000256" key="3">
    <source>
        <dbReference type="ARBA" id="ARBA00023163"/>
    </source>
</evidence>
<keyword evidence="2" id="KW-0238">DNA-binding</keyword>
<dbReference type="InterPro" id="IPR009057">
    <property type="entry name" value="Homeodomain-like_sf"/>
</dbReference>
<dbReference type="Proteomes" id="UP001595528">
    <property type="component" value="Unassembled WGS sequence"/>
</dbReference>